<dbReference type="AlphaFoldDB" id="A0A1A5YBN7"/>
<feature type="transmembrane region" description="Helical" evidence="1">
    <location>
        <begin position="44"/>
        <end position="63"/>
    </location>
</feature>
<keyword evidence="3" id="KW-1185">Reference proteome</keyword>
<name>A0A1A5YBN7_9BACL</name>
<evidence type="ECO:0000256" key="1">
    <source>
        <dbReference type="SAM" id="Phobius"/>
    </source>
</evidence>
<dbReference type="InterPro" id="IPR036259">
    <property type="entry name" value="MFS_trans_sf"/>
</dbReference>
<feature type="transmembrane region" description="Helical" evidence="1">
    <location>
        <begin position="69"/>
        <end position="90"/>
    </location>
</feature>
<evidence type="ECO:0000313" key="3">
    <source>
        <dbReference type="Proteomes" id="UP000092024"/>
    </source>
</evidence>
<gene>
    <name evidence="2" type="ORF">A7K91_23110</name>
</gene>
<evidence type="ECO:0008006" key="4">
    <source>
        <dbReference type="Google" id="ProtNLM"/>
    </source>
</evidence>
<dbReference type="InterPro" id="IPR025671">
    <property type="entry name" value="HXXEE"/>
</dbReference>
<organism evidence="2 3">
    <name type="scientific">Paenibacillus oryzae</name>
    <dbReference type="NCBI Taxonomy" id="1844972"/>
    <lineage>
        <taxon>Bacteria</taxon>
        <taxon>Bacillati</taxon>
        <taxon>Bacillota</taxon>
        <taxon>Bacilli</taxon>
        <taxon>Bacillales</taxon>
        <taxon>Paenibacillaceae</taxon>
        <taxon>Paenibacillus</taxon>
    </lineage>
</organism>
<keyword evidence="1" id="KW-0812">Transmembrane</keyword>
<feature type="transmembrane region" description="Helical" evidence="1">
    <location>
        <begin position="131"/>
        <end position="151"/>
    </location>
</feature>
<keyword evidence="1" id="KW-0472">Membrane</keyword>
<protein>
    <recommendedName>
        <fullName evidence="4">HXXEE domain-containing protein</fullName>
    </recommendedName>
</protein>
<comment type="caution">
    <text evidence="2">The sequence shown here is derived from an EMBL/GenBank/DDBJ whole genome shotgun (WGS) entry which is preliminary data.</text>
</comment>
<accession>A0A1A5YBN7</accession>
<evidence type="ECO:0000313" key="2">
    <source>
        <dbReference type="EMBL" id="OBR63009.1"/>
    </source>
</evidence>
<dbReference type="SUPFAM" id="SSF103473">
    <property type="entry name" value="MFS general substrate transporter"/>
    <property type="match status" value="1"/>
</dbReference>
<dbReference type="EMBL" id="LYPA01000075">
    <property type="protein sequence ID" value="OBR63009.1"/>
    <property type="molecule type" value="Genomic_DNA"/>
</dbReference>
<dbReference type="OrthoDB" id="2221824at2"/>
<dbReference type="RefSeq" id="WP_068686586.1">
    <property type="nucleotide sequence ID" value="NZ_LYPA01000075.1"/>
</dbReference>
<proteinExistence type="predicted"/>
<reference evidence="2 3" key="1">
    <citation type="submission" date="2016-05" db="EMBL/GenBank/DDBJ databases">
        <title>Paenibacillus oryzae. sp. nov., isolated from the rice root.</title>
        <authorList>
            <person name="Zhang J."/>
            <person name="Zhang X."/>
        </authorList>
    </citation>
    <scope>NUCLEOTIDE SEQUENCE [LARGE SCALE GENOMIC DNA]</scope>
    <source>
        <strain evidence="2 3">1DrF-4</strain>
    </source>
</reference>
<keyword evidence="1" id="KW-1133">Transmembrane helix</keyword>
<feature type="transmembrane region" description="Helical" evidence="1">
    <location>
        <begin position="102"/>
        <end position="119"/>
    </location>
</feature>
<dbReference type="STRING" id="1844972.A7K91_23110"/>
<sequence>MLEYASLVLWLPYIALLVHTIEELPEFSSWSTRHFREMSAIQHAVIQSIMLIVLLVCSVMATAEESDSVWIIIVAGFQLHVGLNALFHIVMAVRFREYSPGMLTGIAVSLPTTLVFFGYVSQHAILTGTAYAIAITAGVLLAAAAVGTLFLPRKSNKKTMRAEI</sequence>
<dbReference type="Pfam" id="PF13787">
    <property type="entry name" value="HXXEE"/>
    <property type="match status" value="1"/>
</dbReference>
<dbReference type="Proteomes" id="UP000092024">
    <property type="component" value="Unassembled WGS sequence"/>
</dbReference>
<feature type="transmembrane region" description="Helical" evidence="1">
    <location>
        <begin position="6"/>
        <end position="24"/>
    </location>
</feature>